<evidence type="ECO:0000313" key="9">
    <source>
        <dbReference type="EMBL" id="CAG8463851.1"/>
    </source>
</evidence>
<keyword evidence="10" id="KW-1185">Reference proteome</keyword>
<comment type="function">
    <text evidence="7">Component of the Mediator complex, a coactivator involved in the regulated transcription of nearly all RNA polymerase II-dependent genes. Mediator functions as a bridge to convey information from gene-specific regulatory proteins to the basal RNA polymerase II transcription machinery. Mediator is recruited to promoters by direct interactions with regulatory proteins and serves as a scaffold for the assembly of a functional preinitiation complex with RNA polymerase II and the general transcription factors.</text>
</comment>
<organism evidence="9 10">
    <name type="scientific">Paraglomus brasilianum</name>
    <dbReference type="NCBI Taxonomy" id="144538"/>
    <lineage>
        <taxon>Eukaryota</taxon>
        <taxon>Fungi</taxon>
        <taxon>Fungi incertae sedis</taxon>
        <taxon>Mucoromycota</taxon>
        <taxon>Glomeromycotina</taxon>
        <taxon>Glomeromycetes</taxon>
        <taxon>Paraglomerales</taxon>
        <taxon>Paraglomeraceae</taxon>
        <taxon>Paraglomus</taxon>
    </lineage>
</organism>
<dbReference type="PANTHER" id="PTHR12881">
    <property type="entry name" value="MEDIATOR OF RNA POLYMERASE II TRANSCRIPTION SUBUNIT 1"/>
    <property type="match status" value="1"/>
</dbReference>
<name>A0A9N8VTK0_9GLOM</name>
<keyword evidence="6 7" id="KW-0539">Nucleus</keyword>
<dbReference type="EMBL" id="CAJVPI010000039">
    <property type="protein sequence ID" value="CAG8463851.1"/>
    <property type="molecule type" value="Genomic_DNA"/>
</dbReference>
<dbReference type="Proteomes" id="UP000789739">
    <property type="component" value="Unassembled WGS sequence"/>
</dbReference>
<comment type="caution">
    <text evidence="9">The sequence shown here is derived from an EMBL/GenBank/DDBJ whole genome shotgun (WGS) entry which is preliminary data.</text>
</comment>
<dbReference type="AlphaFoldDB" id="A0A9N8VTK0"/>
<evidence type="ECO:0000256" key="7">
    <source>
        <dbReference type="RuleBase" id="RU364059"/>
    </source>
</evidence>
<evidence type="ECO:0000256" key="1">
    <source>
        <dbReference type="ARBA" id="ARBA00004123"/>
    </source>
</evidence>
<evidence type="ECO:0000256" key="5">
    <source>
        <dbReference type="ARBA" id="ARBA00023163"/>
    </source>
</evidence>
<comment type="subcellular location">
    <subcellularLocation>
        <location evidence="1 7">Nucleus</location>
    </subcellularLocation>
</comment>
<gene>
    <name evidence="9" type="ORF">PBRASI_LOCUS728</name>
</gene>
<proteinExistence type="inferred from homology"/>
<evidence type="ECO:0000259" key="8">
    <source>
        <dbReference type="Pfam" id="PF10744"/>
    </source>
</evidence>
<dbReference type="OrthoDB" id="2281547at2759"/>
<protein>
    <recommendedName>
        <fullName evidence="7">Mediator of RNA polymerase II transcription subunit 1</fullName>
    </recommendedName>
    <alternativeName>
        <fullName evidence="7">Mediator complex subunit 1</fullName>
    </alternativeName>
</protein>
<evidence type="ECO:0000256" key="4">
    <source>
        <dbReference type="ARBA" id="ARBA00023159"/>
    </source>
</evidence>
<evidence type="ECO:0000256" key="2">
    <source>
        <dbReference type="ARBA" id="ARBA00006210"/>
    </source>
</evidence>
<dbReference type="InterPro" id="IPR051999">
    <property type="entry name" value="Mediator_complex_subunit_1"/>
</dbReference>
<sequence>MTMAEPTSAGGSASDPNATKTVHSYISDLQDLIKTAQENWGLTAETQFSSDQSLAKSTKATDSANAIHPLGPVNVGRLASEFKQRIDAVRNILKTFQETTLNQASLESNLDSSLRKLLQNESKNLRAVSEVQESIKVCKALALNATKYGVARPDMIVKQIERVADDLGLNYLFDEETRSTSTLAGQLIVVDIDFDPKTYAITHVRFTRASDKGEENQVNNLLTSQLRSKDLKSFKTNLSALAKMDALYKIHSVDFYSAVKCIANDIRSIYEKEHTVCMGNTPRILLDGHGIALSDVDRVGPSIAYWTAKYNILEIDWTPFADVNLKGVDHDILRSFHRLWINIEESQGVNKFLPSDSSHYLLEDEANEDALKELYDITTSDITFSILPTPLKFIHPKANSLPSARVHFVAVLEPSVYVSDSVARALGNLAAITSRGEYRADFNERFIVNSAYEKRDNRGLALEHLLIQDAVPEPTLTALNKALSPETRWEMLFEDSTYVQVYSFENLLLTSAKKIQRIPFTHPDQVYGFTKLLRQQLVFNTLFQSCFNASSYRSTLSTMHSCFEASLAEALYSVPARVHVKIETQDPPNRIFVTLHISNGSFITLQIHIAPEDAQPYVMCHADDIQLDHARLTRILQACQNIPMLVRCILNALTGTIPMITESEAPIDVTMETDPVELNFVL</sequence>
<dbReference type="PANTHER" id="PTHR12881:SF10">
    <property type="entry name" value="MEDIATOR OF RNA POLYMERASE II TRANSCRIPTION SUBUNIT 1"/>
    <property type="match status" value="1"/>
</dbReference>
<evidence type="ECO:0000256" key="6">
    <source>
        <dbReference type="ARBA" id="ARBA00023242"/>
    </source>
</evidence>
<feature type="domain" description="Mediator complex subunit Med1" evidence="8">
    <location>
        <begin position="156"/>
        <end position="548"/>
    </location>
</feature>
<dbReference type="Pfam" id="PF10744">
    <property type="entry name" value="Med1"/>
    <property type="match status" value="1"/>
</dbReference>
<comment type="similarity">
    <text evidence="2 7">Belongs to the Mediator complex subunit 1 family.</text>
</comment>
<reference evidence="9" key="1">
    <citation type="submission" date="2021-06" db="EMBL/GenBank/DDBJ databases">
        <authorList>
            <person name="Kallberg Y."/>
            <person name="Tangrot J."/>
            <person name="Rosling A."/>
        </authorList>
    </citation>
    <scope>NUCLEOTIDE SEQUENCE</scope>
    <source>
        <strain evidence="9">BR232B</strain>
    </source>
</reference>
<dbReference type="InterPro" id="IPR019680">
    <property type="entry name" value="Mediator_Med1"/>
</dbReference>
<evidence type="ECO:0000313" key="10">
    <source>
        <dbReference type="Proteomes" id="UP000789739"/>
    </source>
</evidence>
<keyword evidence="5 7" id="KW-0804">Transcription</keyword>
<dbReference type="GO" id="GO:0003712">
    <property type="term" value="F:transcription coregulator activity"/>
    <property type="evidence" value="ECO:0007669"/>
    <property type="project" value="InterPro"/>
</dbReference>
<keyword evidence="3 7" id="KW-0805">Transcription regulation</keyword>
<accession>A0A9N8VTK0</accession>
<dbReference type="GO" id="GO:0016592">
    <property type="term" value="C:mediator complex"/>
    <property type="evidence" value="ECO:0007669"/>
    <property type="project" value="InterPro"/>
</dbReference>
<dbReference type="GO" id="GO:0045944">
    <property type="term" value="P:positive regulation of transcription by RNA polymerase II"/>
    <property type="evidence" value="ECO:0007669"/>
    <property type="project" value="UniProtKB-ARBA"/>
</dbReference>
<evidence type="ECO:0000256" key="3">
    <source>
        <dbReference type="ARBA" id="ARBA00023015"/>
    </source>
</evidence>
<keyword evidence="4 7" id="KW-0010">Activator</keyword>